<comment type="caution">
    <text evidence="1">The sequence shown here is derived from an EMBL/GenBank/DDBJ whole genome shotgun (WGS) entry which is preliminary data.</text>
</comment>
<gene>
    <name evidence="1" type="ORF">BEH84_04770</name>
</gene>
<protein>
    <submittedName>
        <fullName evidence="1">Uncharacterized protein</fullName>
    </submittedName>
</protein>
<evidence type="ECO:0000313" key="2">
    <source>
        <dbReference type="Proteomes" id="UP000095003"/>
    </source>
</evidence>
<dbReference type="EMBL" id="MCGI01000004">
    <property type="protein sequence ID" value="ODM10398.1"/>
    <property type="molecule type" value="Genomic_DNA"/>
</dbReference>
<reference evidence="1 2" key="1">
    <citation type="submission" date="2016-07" db="EMBL/GenBank/DDBJ databases">
        <title>Characterization of isolates of Eisenbergiella tayi derived from blood cultures, using whole genome sequencing.</title>
        <authorList>
            <person name="Burdz T."/>
            <person name="Wiebe D."/>
            <person name="Huynh C."/>
            <person name="Bernard K."/>
        </authorList>
    </citation>
    <scope>NUCLEOTIDE SEQUENCE [LARGE SCALE GENOMIC DNA]</scope>
    <source>
        <strain evidence="1 2">NML 120489</strain>
    </source>
</reference>
<dbReference type="AlphaFoldDB" id="A0A1E3ANX5"/>
<dbReference type="Proteomes" id="UP000095003">
    <property type="component" value="Unassembled WGS sequence"/>
</dbReference>
<name>A0A1E3ANX5_9FIRM</name>
<proteinExistence type="predicted"/>
<accession>A0A1E3ANX5</accession>
<evidence type="ECO:0000313" key="1">
    <source>
        <dbReference type="EMBL" id="ODM10398.1"/>
    </source>
</evidence>
<sequence>MSQNHLADGLIIFLLAGIYNEHKKRRREWGEDMEGVMGRLVFMW</sequence>
<organism evidence="1 2">
    <name type="scientific">Eisenbergiella tayi</name>
    <dbReference type="NCBI Taxonomy" id="1432052"/>
    <lineage>
        <taxon>Bacteria</taxon>
        <taxon>Bacillati</taxon>
        <taxon>Bacillota</taxon>
        <taxon>Clostridia</taxon>
        <taxon>Lachnospirales</taxon>
        <taxon>Lachnospiraceae</taxon>
        <taxon>Eisenbergiella</taxon>
    </lineage>
</organism>